<organism evidence="1 2">
    <name type="scientific">Anthostomella pinea</name>
    <dbReference type="NCBI Taxonomy" id="933095"/>
    <lineage>
        <taxon>Eukaryota</taxon>
        <taxon>Fungi</taxon>
        <taxon>Dikarya</taxon>
        <taxon>Ascomycota</taxon>
        <taxon>Pezizomycotina</taxon>
        <taxon>Sordariomycetes</taxon>
        <taxon>Xylariomycetidae</taxon>
        <taxon>Xylariales</taxon>
        <taxon>Xylariaceae</taxon>
        <taxon>Anthostomella</taxon>
    </lineage>
</organism>
<reference evidence="1" key="1">
    <citation type="submission" date="2023-10" db="EMBL/GenBank/DDBJ databases">
        <authorList>
            <person name="Hackl T."/>
        </authorList>
    </citation>
    <scope>NUCLEOTIDE SEQUENCE</scope>
</reference>
<comment type="caution">
    <text evidence="1">The sequence shown here is derived from an EMBL/GenBank/DDBJ whole genome shotgun (WGS) entry which is preliminary data.</text>
</comment>
<protein>
    <submittedName>
        <fullName evidence="1">Uu.00g139230.m01.CDS01</fullName>
    </submittedName>
</protein>
<name>A0AAI8YL87_9PEZI</name>
<dbReference type="EMBL" id="CAUWAG010000012">
    <property type="protein sequence ID" value="CAJ2508897.1"/>
    <property type="molecule type" value="Genomic_DNA"/>
</dbReference>
<keyword evidence="2" id="KW-1185">Reference proteome</keyword>
<dbReference type="Proteomes" id="UP001295740">
    <property type="component" value="Unassembled WGS sequence"/>
</dbReference>
<dbReference type="AlphaFoldDB" id="A0AAI8YL87"/>
<sequence length="250" mass="27807">MDTPSTADSVLTIIRRANLPHPDGELLEHYIDDSVDQDQAANYVLKTYMRDGVGKGDVASDRPTRPIRDRDLVDKITRRDRTCRLTGLRGTFLDPLIVVPIFPILDNPLREPLRELLCAFLSPTLRDWVAASSSAEFQHSPGNLWLLRKSAAAAFAQGYYELLIREHESFVSTTFVGGDDFPRIVDRRAALRLISLDDQSGSGKLAPDRSALEVLSRFANSVRWSYIAHNLAANPSSSSRGFLFPNPVTG</sequence>
<gene>
    <name evidence="1" type="ORF">KHLLAP_LOCUS9365</name>
</gene>
<proteinExistence type="predicted"/>
<evidence type="ECO:0000313" key="2">
    <source>
        <dbReference type="Proteomes" id="UP001295740"/>
    </source>
</evidence>
<accession>A0AAI8YL87</accession>
<evidence type="ECO:0000313" key="1">
    <source>
        <dbReference type="EMBL" id="CAJ2508897.1"/>
    </source>
</evidence>